<dbReference type="InterPro" id="IPR050452">
    <property type="entry name" value="Metacaspase"/>
</dbReference>
<dbReference type="GO" id="GO:0005737">
    <property type="term" value="C:cytoplasm"/>
    <property type="evidence" value="ECO:0007669"/>
    <property type="project" value="TreeGrafter"/>
</dbReference>
<proteinExistence type="inferred from homology"/>
<dbReference type="Gene3D" id="3.40.50.12660">
    <property type="match status" value="1"/>
</dbReference>
<accession>A0AAD7BBG6</accession>
<dbReference type="AlphaFoldDB" id="A0AAD7BBG6"/>
<feature type="domain" description="Peptidase C14 caspase" evidence="2">
    <location>
        <begin position="16"/>
        <end position="124"/>
    </location>
</feature>
<dbReference type="EMBL" id="JARKIF010000024">
    <property type="protein sequence ID" value="KAJ7615580.1"/>
    <property type="molecule type" value="Genomic_DNA"/>
</dbReference>
<keyword evidence="4" id="KW-1185">Reference proteome</keyword>
<reference evidence="3" key="1">
    <citation type="submission" date="2023-03" db="EMBL/GenBank/DDBJ databases">
        <title>Massive genome expansion in bonnet fungi (Mycena s.s.) driven by repeated elements and novel gene families across ecological guilds.</title>
        <authorList>
            <consortium name="Lawrence Berkeley National Laboratory"/>
            <person name="Harder C.B."/>
            <person name="Miyauchi S."/>
            <person name="Viragh M."/>
            <person name="Kuo A."/>
            <person name="Thoen E."/>
            <person name="Andreopoulos B."/>
            <person name="Lu D."/>
            <person name="Skrede I."/>
            <person name="Drula E."/>
            <person name="Henrissat B."/>
            <person name="Morin E."/>
            <person name="Kohler A."/>
            <person name="Barry K."/>
            <person name="LaButti K."/>
            <person name="Morin E."/>
            <person name="Salamov A."/>
            <person name="Lipzen A."/>
            <person name="Mereny Z."/>
            <person name="Hegedus B."/>
            <person name="Baldrian P."/>
            <person name="Stursova M."/>
            <person name="Weitz H."/>
            <person name="Taylor A."/>
            <person name="Grigoriev I.V."/>
            <person name="Nagy L.G."/>
            <person name="Martin F."/>
            <person name="Kauserud H."/>
        </authorList>
    </citation>
    <scope>NUCLEOTIDE SEQUENCE</scope>
    <source>
        <strain evidence="3">9284</strain>
    </source>
</reference>
<gene>
    <name evidence="3" type="ORF">FB45DRAFT_757921</name>
</gene>
<comment type="similarity">
    <text evidence="1">Belongs to the peptidase C14B family.</text>
</comment>
<sequence>SSPRFMYSKCTGRRRAVCLHIGINYRGQKHELRGCVNDSKHCFNFLVRRAGYHPHNIVLLTDDSLHGHSQPTRRNILDAMKGLVRDARPHDVLFFSNSGHGGQMPHLEGDEVDGYDEVIFPLEFKRAGHLLCYSTRSNSQSVCYQEMHAIMVRPLPTGCRLTVRWAVDCIVERALINRNLACRLYSVCVFPDLS</sequence>
<comment type="caution">
    <text evidence="3">The sequence shown here is derived from an EMBL/GenBank/DDBJ whole genome shotgun (WGS) entry which is preliminary data.</text>
</comment>
<protein>
    <submittedName>
        <fullName evidence="3">Caspase domain-containing protein</fullName>
    </submittedName>
</protein>
<evidence type="ECO:0000313" key="3">
    <source>
        <dbReference type="EMBL" id="KAJ7615580.1"/>
    </source>
</evidence>
<name>A0AAD7BBG6_9AGAR</name>
<organism evidence="3 4">
    <name type="scientific">Roridomyces roridus</name>
    <dbReference type="NCBI Taxonomy" id="1738132"/>
    <lineage>
        <taxon>Eukaryota</taxon>
        <taxon>Fungi</taxon>
        <taxon>Dikarya</taxon>
        <taxon>Basidiomycota</taxon>
        <taxon>Agaricomycotina</taxon>
        <taxon>Agaricomycetes</taxon>
        <taxon>Agaricomycetidae</taxon>
        <taxon>Agaricales</taxon>
        <taxon>Marasmiineae</taxon>
        <taxon>Mycenaceae</taxon>
        <taxon>Roridomyces</taxon>
    </lineage>
</organism>
<dbReference type="PANTHER" id="PTHR48104">
    <property type="entry name" value="METACASPASE-4"/>
    <property type="match status" value="1"/>
</dbReference>
<dbReference type="Proteomes" id="UP001221142">
    <property type="component" value="Unassembled WGS sequence"/>
</dbReference>
<dbReference type="Pfam" id="PF00656">
    <property type="entry name" value="Peptidase_C14"/>
    <property type="match status" value="1"/>
</dbReference>
<dbReference type="PANTHER" id="PTHR48104:SF30">
    <property type="entry name" value="METACASPASE-1"/>
    <property type="match status" value="1"/>
</dbReference>
<evidence type="ECO:0000259" key="2">
    <source>
        <dbReference type="Pfam" id="PF00656"/>
    </source>
</evidence>
<dbReference type="GO" id="GO:0006508">
    <property type="term" value="P:proteolysis"/>
    <property type="evidence" value="ECO:0007669"/>
    <property type="project" value="InterPro"/>
</dbReference>
<dbReference type="GO" id="GO:0004197">
    <property type="term" value="F:cysteine-type endopeptidase activity"/>
    <property type="evidence" value="ECO:0007669"/>
    <property type="project" value="InterPro"/>
</dbReference>
<feature type="non-terminal residue" evidence="3">
    <location>
        <position position="194"/>
    </location>
</feature>
<evidence type="ECO:0000313" key="4">
    <source>
        <dbReference type="Proteomes" id="UP001221142"/>
    </source>
</evidence>
<dbReference type="InterPro" id="IPR011600">
    <property type="entry name" value="Pept_C14_caspase"/>
</dbReference>
<evidence type="ECO:0000256" key="1">
    <source>
        <dbReference type="ARBA" id="ARBA00009005"/>
    </source>
</evidence>